<comment type="caution">
    <text evidence="2">The sequence shown here is derived from an EMBL/GenBank/DDBJ whole genome shotgun (WGS) entry which is preliminary data.</text>
</comment>
<evidence type="ECO:0000256" key="1">
    <source>
        <dbReference type="SAM" id="SignalP"/>
    </source>
</evidence>
<dbReference type="Proteomes" id="UP000443582">
    <property type="component" value="Unassembled WGS sequence"/>
</dbReference>
<evidence type="ECO:0008006" key="4">
    <source>
        <dbReference type="Google" id="ProtNLM"/>
    </source>
</evidence>
<reference evidence="3" key="1">
    <citation type="journal article" date="2019" name="Int. J. Syst. Evol. Microbiol.">
        <title>Halobacteriovorax valvorus sp. nov., a novel prokaryotic predator isolated from coastal seawater of China.</title>
        <authorList>
            <person name="Chen M.-X."/>
        </authorList>
    </citation>
    <scope>NUCLEOTIDE SEQUENCE [LARGE SCALE GENOMIC DNA]</scope>
    <source>
        <strain evidence="3">BL9</strain>
    </source>
</reference>
<feature type="signal peptide" evidence="1">
    <location>
        <begin position="1"/>
        <end position="19"/>
    </location>
</feature>
<sequence length="93" mass="10160">MKYTILALALTLVSSSVFSKGRPLLRCPKKDNKALVCHVPPGNPSNAKEIFIGKDAVEDHLAHGDYTGYCKDTNYEAKKEMCGICDADIDPNC</sequence>
<proteinExistence type="predicted"/>
<evidence type="ECO:0000313" key="3">
    <source>
        <dbReference type="Proteomes" id="UP000443582"/>
    </source>
</evidence>
<dbReference type="EMBL" id="QDKL01000001">
    <property type="protein sequence ID" value="RZF22806.1"/>
    <property type="molecule type" value="Genomic_DNA"/>
</dbReference>
<name>A0ABY0IIM1_9BACT</name>
<feature type="chain" id="PRO_5046524255" description="Secreted protein" evidence="1">
    <location>
        <begin position="20"/>
        <end position="93"/>
    </location>
</feature>
<keyword evidence="3" id="KW-1185">Reference proteome</keyword>
<dbReference type="RefSeq" id="WP_114705752.1">
    <property type="nucleotide sequence ID" value="NZ_QDKL01000001.1"/>
</dbReference>
<gene>
    <name evidence="2" type="ORF">DAY19_03270</name>
</gene>
<keyword evidence="1" id="KW-0732">Signal</keyword>
<evidence type="ECO:0000313" key="2">
    <source>
        <dbReference type="EMBL" id="RZF22806.1"/>
    </source>
</evidence>
<organism evidence="2 3">
    <name type="scientific">Halobacteriovorax vibrionivorans</name>
    <dbReference type="NCBI Taxonomy" id="2152716"/>
    <lineage>
        <taxon>Bacteria</taxon>
        <taxon>Pseudomonadati</taxon>
        <taxon>Bdellovibrionota</taxon>
        <taxon>Bacteriovoracia</taxon>
        <taxon>Bacteriovoracales</taxon>
        <taxon>Halobacteriovoraceae</taxon>
        <taxon>Halobacteriovorax</taxon>
    </lineage>
</organism>
<accession>A0ABY0IIM1</accession>
<protein>
    <recommendedName>
        <fullName evidence="4">Secreted protein</fullName>
    </recommendedName>
</protein>